<evidence type="ECO:0000313" key="2">
    <source>
        <dbReference type="EMBL" id="MBB3986169.1"/>
    </source>
</evidence>
<dbReference type="Proteomes" id="UP000541426">
    <property type="component" value="Unassembled WGS sequence"/>
</dbReference>
<name>A0A7W6DP35_9RHOB</name>
<dbReference type="AlphaFoldDB" id="A0A7W6DP35"/>
<keyword evidence="3" id="KW-1185">Reference proteome</keyword>
<comment type="caution">
    <text evidence="2">The sequence shown here is derived from an EMBL/GenBank/DDBJ whole genome shotgun (WGS) entry which is preliminary data.</text>
</comment>
<gene>
    <name evidence="2" type="ORF">GGQ68_002507</name>
</gene>
<proteinExistence type="predicted"/>
<protein>
    <submittedName>
        <fullName evidence="2">Uncharacterized protein</fullName>
    </submittedName>
</protein>
<accession>A0A7W6DP35</accession>
<feature type="chain" id="PRO_5031573655" evidence="1">
    <location>
        <begin position="26"/>
        <end position="152"/>
    </location>
</feature>
<keyword evidence="1" id="KW-0732">Signal</keyword>
<dbReference type="RefSeq" id="WP_183966321.1">
    <property type="nucleotide sequence ID" value="NZ_BAABBZ010000007.1"/>
</dbReference>
<reference evidence="2 3" key="1">
    <citation type="submission" date="2020-08" db="EMBL/GenBank/DDBJ databases">
        <title>Genomic Encyclopedia of Type Strains, Phase IV (KMG-IV): sequencing the most valuable type-strain genomes for metagenomic binning, comparative biology and taxonomic classification.</title>
        <authorList>
            <person name="Goeker M."/>
        </authorList>
    </citation>
    <scope>NUCLEOTIDE SEQUENCE [LARGE SCALE GENOMIC DNA]</scope>
    <source>
        <strain evidence="2 3">DSM 102235</strain>
    </source>
</reference>
<feature type="signal peptide" evidence="1">
    <location>
        <begin position="1"/>
        <end position="25"/>
    </location>
</feature>
<organism evidence="2 3">
    <name type="scientific">Sagittula marina</name>
    <dbReference type="NCBI Taxonomy" id="943940"/>
    <lineage>
        <taxon>Bacteria</taxon>
        <taxon>Pseudomonadati</taxon>
        <taxon>Pseudomonadota</taxon>
        <taxon>Alphaproteobacteria</taxon>
        <taxon>Rhodobacterales</taxon>
        <taxon>Roseobacteraceae</taxon>
        <taxon>Sagittula</taxon>
    </lineage>
</organism>
<evidence type="ECO:0000313" key="3">
    <source>
        <dbReference type="Proteomes" id="UP000541426"/>
    </source>
</evidence>
<evidence type="ECO:0000256" key="1">
    <source>
        <dbReference type="SAM" id="SignalP"/>
    </source>
</evidence>
<sequence>MTVLNRNIGALIAALAAVANTAATAGDAGDGVQANGYTIDLLAIGTPSSGVVAIPFSAALAEDETLGLTVTVSSGSSSDLSDATELTSSTVVAATGGAGGSTETGCVEVDVTLSAAARYVRVSITPDLSAGDTDTAALSGILITAGADRVPQ</sequence>
<dbReference type="EMBL" id="JACIEJ010000005">
    <property type="protein sequence ID" value="MBB3986169.1"/>
    <property type="molecule type" value="Genomic_DNA"/>
</dbReference>